<evidence type="ECO:0008006" key="7">
    <source>
        <dbReference type="Google" id="ProtNLM"/>
    </source>
</evidence>
<dbReference type="CTD" id="20241331"/>
<dbReference type="PROSITE" id="PS00018">
    <property type="entry name" value="EF_HAND_1"/>
    <property type="match status" value="1"/>
</dbReference>
<dbReference type="InterPro" id="IPR002048">
    <property type="entry name" value="EF_hand_dom"/>
</dbReference>
<dbReference type="InterPro" id="IPR003347">
    <property type="entry name" value="JmjC_dom"/>
</dbReference>
<keyword evidence="6" id="KW-1185">Reference proteome</keyword>
<dbReference type="SUPFAM" id="SSF47473">
    <property type="entry name" value="EF-hand"/>
    <property type="match status" value="1"/>
</dbReference>
<dbReference type="HOGENOM" id="CLU_016785_9_3_1"/>
<evidence type="ECO:0000256" key="1">
    <source>
        <dbReference type="ARBA" id="ARBA00022837"/>
    </source>
</evidence>
<dbReference type="Gene3D" id="2.60.120.650">
    <property type="entry name" value="Cupin"/>
    <property type="match status" value="1"/>
</dbReference>
<dbReference type="SMART" id="SM00558">
    <property type="entry name" value="JmjC"/>
    <property type="match status" value="1"/>
</dbReference>
<dbReference type="KEGG" id="lgi:LOTGIDRAFT_170151"/>
<dbReference type="OMA" id="EFYTINI"/>
<dbReference type="PANTHER" id="PTHR12461">
    <property type="entry name" value="HYPOXIA-INDUCIBLE FACTOR 1 ALPHA INHIBITOR-RELATED"/>
    <property type="match status" value="1"/>
</dbReference>
<sequence length="423" mass="48679">MDVQTLTNVLFTLISSLFSCVTLYEGSDTNHYLAQEYGHLKPFGSGRPIHNVETIAEFPDPITFNTEYFTQQKPVLIQGGAKISPAFDLWTDDYFLKQDLQKPVNISVETLKKEVRGQNMLEMDFKEFVKIYPNSTYYMVDLVPEFIQKDLVLPFSLQCPDLMGGGIDEVIMWLSGGGTSSVVHSDPSDNLNCVYRGTKDFIIVDPLKYGELVPFDSEDQSHSLLDVDKADYVKYPGLAKVEFIHAHLEPGDCLYIPASWIHQVRSYNINLAVNIWWSNLFTQYIDTDTCLKQFDQTITLDKLEFAGIGKPLLIRYWLLPKLSSRSSKSISESEMIDSLNSEFLFGLRLQQKRLGAIEDMYKKLFKKLDENNDGLVTIKEFMKIPPKQLERYDVILHYTDKLRASLDPKVLADEYWKITHYEF</sequence>
<dbReference type="GO" id="GO:0005509">
    <property type="term" value="F:calcium ion binding"/>
    <property type="evidence" value="ECO:0007669"/>
    <property type="project" value="InterPro"/>
</dbReference>
<dbReference type="SUPFAM" id="SSF51197">
    <property type="entry name" value="Clavaminate synthase-like"/>
    <property type="match status" value="1"/>
</dbReference>
<dbReference type="RefSeq" id="XP_009067039.1">
    <property type="nucleotide sequence ID" value="XM_009068791.1"/>
</dbReference>
<proteinExistence type="predicted"/>
<evidence type="ECO:0000259" key="3">
    <source>
        <dbReference type="PROSITE" id="PS50222"/>
    </source>
</evidence>
<dbReference type="GeneID" id="20241331"/>
<dbReference type="Gene3D" id="1.10.238.10">
    <property type="entry name" value="EF-hand"/>
    <property type="match status" value="1"/>
</dbReference>
<accession>V3YW46</accession>
<organism evidence="5 6">
    <name type="scientific">Lottia gigantea</name>
    <name type="common">Giant owl limpet</name>
    <dbReference type="NCBI Taxonomy" id="225164"/>
    <lineage>
        <taxon>Eukaryota</taxon>
        <taxon>Metazoa</taxon>
        <taxon>Spiralia</taxon>
        <taxon>Lophotrochozoa</taxon>
        <taxon>Mollusca</taxon>
        <taxon>Gastropoda</taxon>
        <taxon>Patellogastropoda</taxon>
        <taxon>Lottioidea</taxon>
        <taxon>Lottiidae</taxon>
        <taxon>Lottia</taxon>
    </lineage>
</organism>
<evidence type="ECO:0000313" key="5">
    <source>
        <dbReference type="EMBL" id="ESO82238.1"/>
    </source>
</evidence>
<gene>
    <name evidence="5" type="ORF">LOTGIDRAFT_170151</name>
</gene>
<reference evidence="5 6" key="1">
    <citation type="journal article" date="2013" name="Nature">
        <title>Insights into bilaterian evolution from three spiralian genomes.</title>
        <authorList>
            <person name="Simakov O."/>
            <person name="Marletaz F."/>
            <person name="Cho S.J."/>
            <person name="Edsinger-Gonzales E."/>
            <person name="Havlak P."/>
            <person name="Hellsten U."/>
            <person name="Kuo D.H."/>
            <person name="Larsson T."/>
            <person name="Lv J."/>
            <person name="Arendt D."/>
            <person name="Savage R."/>
            <person name="Osoegawa K."/>
            <person name="de Jong P."/>
            <person name="Grimwood J."/>
            <person name="Chapman J.A."/>
            <person name="Shapiro H."/>
            <person name="Aerts A."/>
            <person name="Otillar R.P."/>
            <person name="Terry A.Y."/>
            <person name="Boore J.L."/>
            <person name="Grigoriev I.V."/>
            <person name="Lindberg D.R."/>
            <person name="Seaver E.C."/>
            <person name="Weisblat D.A."/>
            <person name="Putnam N.H."/>
            <person name="Rokhsar D.S."/>
        </authorList>
    </citation>
    <scope>NUCLEOTIDE SEQUENCE [LARGE SCALE GENOMIC DNA]</scope>
</reference>
<protein>
    <recommendedName>
        <fullName evidence="7">JmjC domain-containing protein</fullName>
    </recommendedName>
</protein>
<dbReference type="InterPro" id="IPR011992">
    <property type="entry name" value="EF-hand-dom_pair"/>
</dbReference>
<dbReference type="Pfam" id="PF13621">
    <property type="entry name" value="Cupin_8"/>
    <property type="match status" value="1"/>
</dbReference>
<dbReference type="OrthoDB" id="415358at2759"/>
<dbReference type="InterPro" id="IPR041667">
    <property type="entry name" value="Cupin_8"/>
</dbReference>
<feature type="chain" id="PRO_5004715857" description="JmjC domain-containing protein" evidence="2">
    <location>
        <begin position="27"/>
        <end position="423"/>
    </location>
</feature>
<feature type="domain" description="EF-hand" evidence="3">
    <location>
        <begin position="356"/>
        <end position="391"/>
    </location>
</feature>
<feature type="domain" description="JmjC" evidence="4">
    <location>
        <begin position="132"/>
        <end position="292"/>
    </location>
</feature>
<keyword evidence="2" id="KW-0732">Signal</keyword>
<feature type="signal peptide" evidence="2">
    <location>
        <begin position="1"/>
        <end position="26"/>
    </location>
</feature>
<dbReference type="InterPro" id="IPR018247">
    <property type="entry name" value="EF_Hand_1_Ca_BS"/>
</dbReference>
<dbReference type="PROSITE" id="PS50222">
    <property type="entry name" value="EF_HAND_2"/>
    <property type="match status" value="1"/>
</dbReference>
<name>V3YW46_LOTGI</name>
<dbReference type="PANTHER" id="PTHR12461:SF18">
    <property type="entry name" value="JMJC DOMAIN-CONTAINING PROTEIN"/>
    <property type="match status" value="1"/>
</dbReference>
<evidence type="ECO:0000313" key="6">
    <source>
        <dbReference type="Proteomes" id="UP000030746"/>
    </source>
</evidence>
<dbReference type="Proteomes" id="UP000030746">
    <property type="component" value="Unassembled WGS sequence"/>
</dbReference>
<evidence type="ECO:0000259" key="4">
    <source>
        <dbReference type="PROSITE" id="PS51184"/>
    </source>
</evidence>
<keyword evidence="1" id="KW-0106">Calcium</keyword>
<dbReference type="EMBL" id="KB203969">
    <property type="protein sequence ID" value="ESO82238.1"/>
    <property type="molecule type" value="Genomic_DNA"/>
</dbReference>
<evidence type="ECO:0000256" key="2">
    <source>
        <dbReference type="SAM" id="SignalP"/>
    </source>
</evidence>
<dbReference type="AlphaFoldDB" id="V3YW46"/>
<dbReference type="PROSITE" id="PS51184">
    <property type="entry name" value="JMJC"/>
    <property type="match status" value="1"/>
</dbReference>